<feature type="region of interest" description="Disordered" evidence="3">
    <location>
        <begin position="614"/>
        <end position="689"/>
    </location>
</feature>
<dbReference type="AlphaFoldDB" id="A0A7S0S8K7"/>
<proteinExistence type="inferred from homology"/>
<dbReference type="SUPFAM" id="SSF81301">
    <property type="entry name" value="Nucleotidyltransferase"/>
    <property type="match status" value="1"/>
</dbReference>
<dbReference type="InterPro" id="IPR043519">
    <property type="entry name" value="NT_sf"/>
</dbReference>
<dbReference type="Gene3D" id="3.30.460.10">
    <property type="entry name" value="Beta Polymerase, domain 2"/>
    <property type="match status" value="1"/>
</dbReference>
<dbReference type="EMBL" id="HBFC01004437">
    <property type="protein sequence ID" value="CAD8699715.1"/>
    <property type="molecule type" value="Transcribed_RNA"/>
</dbReference>
<dbReference type="NCBIfam" id="TIGR00090">
    <property type="entry name" value="rsfS_iojap_ybeB"/>
    <property type="match status" value="1"/>
</dbReference>
<feature type="region of interest" description="Disordered" evidence="3">
    <location>
        <begin position="188"/>
        <end position="214"/>
    </location>
</feature>
<dbReference type="Pfam" id="PF02410">
    <property type="entry name" value="RsfS"/>
    <property type="match status" value="1"/>
</dbReference>
<feature type="compositionally biased region" description="Low complexity" evidence="3">
    <location>
        <begin position="135"/>
        <end position="149"/>
    </location>
</feature>
<dbReference type="GO" id="GO:0090071">
    <property type="term" value="P:negative regulation of ribosome biogenesis"/>
    <property type="evidence" value="ECO:0007669"/>
    <property type="project" value="TreeGrafter"/>
</dbReference>
<dbReference type="PANTHER" id="PTHR21043:SF0">
    <property type="entry name" value="MITOCHONDRIAL ASSEMBLY OF RIBOSOMAL LARGE SUBUNIT PROTEIN 1"/>
    <property type="match status" value="1"/>
</dbReference>
<organism evidence="4">
    <name type="scientific">Mantoniella antarctica</name>
    <dbReference type="NCBI Taxonomy" id="81844"/>
    <lineage>
        <taxon>Eukaryota</taxon>
        <taxon>Viridiplantae</taxon>
        <taxon>Chlorophyta</taxon>
        <taxon>Mamiellophyceae</taxon>
        <taxon>Mamiellales</taxon>
        <taxon>Mamiellaceae</taxon>
        <taxon>Mantoniella</taxon>
    </lineage>
</organism>
<dbReference type="GO" id="GO:0017148">
    <property type="term" value="P:negative regulation of translation"/>
    <property type="evidence" value="ECO:0007669"/>
    <property type="project" value="TreeGrafter"/>
</dbReference>
<feature type="region of interest" description="Disordered" evidence="3">
    <location>
        <begin position="128"/>
        <end position="171"/>
    </location>
</feature>
<feature type="compositionally biased region" description="Basic residues" evidence="3">
    <location>
        <begin position="193"/>
        <end position="204"/>
    </location>
</feature>
<feature type="compositionally biased region" description="Basic and acidic residues" evidence="3">
    <location>
        <begin position="680"/>
        <end position="689"/>
    </location>
</feature>
<dbReference type="HAMAP" id="MF_01477">
    <property type="entry name" value="Iojap_RsfS"/>
    <property type="match status" value="1"/>
</dbReference>
<accession>A0A7S0S8K7</accession>
<evidence type="ECO:0000256" key="3">
    <source>
        <dbReference type="SAM" id="MobiDB-lite"/>
    </source>
</evidence>
<evidence type="ECO:0000313" key="4">
    <source>
        <dbReference type="EMBL" id="CAD8699715.1"/>
    </source>
</evidence>
<name>A0A7S0S8K7_9CHLO</name>
<gene>
    <name evidence="4" type="ORF">MANT1106_LOCUS2397</name>
</gene>
<sequence length="916" mass="100080">MSSRVRATLALLAGTGIRGGGGGGARSSSWQPQWLIAPASAGVRTLNHREGAVAAAAAVAPVEAAGDPSCPAARAASPCGSKSTEGEVPPRQLGSGWGSRLGSRAIGSAKEAARTEFQMWTDIGHGFSHRREATSRVSSTATTATTRTADAWGALPPHASPRGSTTYPRLLSSRSISSSASSLGLYDNNYLGKNKKNKNKKKPKTIGDSGLDGPPAFAADEENIFKGVPTEHGGITNIRSTLKWNLPLDEIAKVNPDLAMAMGASRAAVAKVTKTQRSMSKQRKSNQAMQALEAAKDDMDLDEEELQIMNLLKADIEAFENRQSDRLAQARDEMALKKKKLVAQMEAEAAGRKAPKSEPMTEEMIAATKETNWKILANAEARKKAFRLDKEWTELKAAGEVGRILPKPGEKPGVTPRVYALIKAQLLDIAQKKRSAAGTNPENKIAGAKELNKFTLSQINLVDIQRTCEIIGLPSYGNKPVLCDMLLVHFQEAETQFAQDYLRSIAQMDKEVTIAKRMDRKFEKEIEGKRKFEALKLAKRAKKPKARAAAAAAAAAAAEAATAAAPDLSADDSSAPSSESAIEIAEVAAEVVEDEPSHELWDEEQQMIAGLLAGEDGDGNVDEDLEDEDDEDEEHEDDDRDYEQEYDLEQYEEYDEDEDDEDYDNDDDDDDEDEDEDEADVARHEEAVDKDKSRMNYVAAFEPDELVDILLKARGNDVVSINVTERCNWTDYMIICTAKSPRHIRMLSGSILYAVKKRTNYVVGTKLKPSIEGADTKNGQGGDDHWMLVDCGSCVVHCFSAEARERYDLEGLWAPGKGFEGLEKRNPETEIMTIDSITVPDEGGEEKDGSEAIAKEVEIDMQDMGKLEDYDEDYRRVPSADRTITDAEEEKVAAKLRRDKAKKGKFGSPSVKIDLD</sequence>
<dbReference type="PANTHER" id="PTHR21043">
    <property type="entry name" value="IOJAP SUPERFAMILY ORTHOLOG"/>
    <property type="match status" value="1"/>
</dbReference>
<reference evidence="4" key="1">
    <citation type="submission" date="2021-01" db="EMBL/GenBank/DDBJ databases">
        <authorList>
            <person name="Corre E."/>
            <person name="Pelletier E."/>
            <person name="Niang G."/>
            <person name="Scheremetjew M."/>
            <person name="Finn R."/>
            <person name="Kale V."/>
            <person name="Holt S."/>
            <person name="Cochrane G."/>
            <person name="Meng A."/>
            <person name="Brown T."/>
            <person name="Cohen L."/>
        </authorList>
    </citation>
    <scope>NUCLEOTIDE SEQUENCE</scope>
    <source>
        <strain evidence="4">SL-175</strain>
    </source>
</reference>
<feature type="region of interest" description="Disordered" evidence="3">
    <location>
        <begin position="67"/>
        <end position="102"/>
    </location>
</feature>
<protein>
    <recommendedName>
        <fullName evidence="5">SAP domain-containing protein</fullName>
    </recommendedName>
</protein>
<evidence type="ECO:0008006" key="5">
    <source>
        <dbReference type="Google" id="ProtNLM"/>
    </source>
</evidence>
<feature type="coiled-coil region" evidence="2">
    <location>
        <begin position="285"/>
        <end position="312"/>
    </location>
</feature>
<evidence type="ECO:0000256" key="2">
    <source>
        <dbReference type="SAM" id="Coils"/>
    </source>
</evidence>
<dbReference type="GO" id="GO:0043023">
    <property type="term" value="F:ribosomal large subunit binding"/>
    <property type="evidence" value="ECO:0007669"/>
    <property type="project" value="TreeGrafter"/>
</dbReference>
<feature type="compositionally biased region" description="Low complexity" evidence="3">
    <location>
        <begin position="67"/>
        <end position="79"/>
    </location>
</feature>
<feature type="compositionally biased region" description="Acidic residues" evidence="3">
    <location>
        <begin position="615"/>
        <end position="679"/>
    </location>
</feature>
<dbReference type="InterPro" id="IPR004394">
    <property type="entry name" value="Iojap/RsfS/C7orf30"/>
</dbReference>
<keyword evidence="2" id="KW-0175">Coiled coil</keyword>
<evidence type="ECO:0000256" key="1">
    <source>
        <dbReference type="ARBA" id="ARBA00010574"/>
    </source>
</evidence>
<comment type="similarity">
    <text evidence="1">Belongs to the Iojap/RsfS family.</text>
</comment>